<accession>A0A2M9H7C0</accession>
<comment type="caution">
    <text evidence="3">The sequence shown here is derived from an EMBL/GenBank/DDBJ whole genome shotgun (WGS) entry which is preliminary data.</text>
</comment>
<dbReference type="AlphaFoldDB" id="A0A2M9H7C0"/>
<dbReference type="InterPro" id="IPR020904">
    <property type="entry name" value="Sc_DH/Rdtase_CS"/>
</dbReference>
<dbReference type="InterPro" id="IPR036291">
    <property type="entry name" value="NAD(P)-bd_dom_sf"/>
</dbReference>
<dbReference type="FunFam" id="3.40.50.720:FF:000084">
    <property type="entry name" value="Short-chain dehydrogenase reductase"/>
    <property type="match status" value="1"/>
</dbReference>
<protein>
    <submittedName>
        <fullName evidence="3">3-oxoacyl-ACP reductase</fullName>
    </submittedName>
</protein>
<comment type="similarity">
    <text evidence="1">Belongs to the short-chain dehydrogenases/reductases (SDR) family.</text>
</comment>
<dbReference type="SUPFAM" id="SSF51735">
    <property type="entry name" value="NAD(P)-binding Rossmann-fold domains"/>
    <property type="match status" value="1"/>
</dbReference>
<evidence type="ECO:0000256" key="1">
    <source>
        <dbReference type="ARBA" id="ARBA00006484"/>
    </source>
</evidence>
<sequence>MTTASSPTLPLAGKAAIVTGASRGIGAAIARRFAELGAAVVIDYLSNDERALATATAIERETGAEGRVAVFRADVRDEEQVRALAAFTEETFGGVDILVNNALSHYSFDPRQRRTFDGISWDDYREQIDGCLRGAYNTCAACLPRMRRQAGGAIVNVSSNLVDAPIVPYHDYTAAKGSLVGFTRSLAQELGKWGIRVNAVAAGLTVGTDSSRATTEDVRERIVAMTPLGRLATADDIAGAVVMLAGDDAAFITGQTLHADGGLVMR</sequence>
<dbReference type="Proteomes" id="UP000229095">
    <property type="component" value="Unassembled WGS sequence"/>
</dbReference>
<proteinExistence type="inferred from homology"/>
<dbReference type="Pfam" id="PF13561">
    <property type="entry name" value="adh_short_C2"/>
    <property type="match status" value="1"/>
</dbReference>
<evidence type="ECO:0000256" key="2">
    <source>
        <dbReference type="ARBA" id="ARBA00023002"/>
    </source>
</evidence>
<keyword evidence="4" id="KW-1185">Reference proteome</keyword>
<dbReference type="RefSeq" id="WP_100511483.1">
    <property type="nucleotide sequence ID" value="NZ_PEBI01000004.1"/>
</dbReference>
<dbReference type="GO" id="GO:0016614">
    <property type="term" value="F:oxidoreductase activity, acting on CH-OH group of donors"/>
    <property type="evidence" value="ECO:0007669"/>
    <property type="project" value="UniProtKB-ARBA"/>
</dbReference>
<evidence type="ECO:0000313" key="3">
    <source>
        <dbReference type="EMBL" id="PJM72697.1"/>
    </source>
</evidence>
<reference evidence="3 4" key="1">
    <citation type="submission" date="2017-10" db="EMBL/GenBank/DDBJ databases">
        <title>Draft genome sequences of strains TRE 1, TRE 9, TRE H and TRI 7, isolated from tamarins, belonging to four potential novel Bifidobacterium species.</title>
        <authorList>
            <person name="Mattarelli P."/>
            <person name="Modesto M."/>
            <person name="Puglisi E."/>
            <person name="Morelli L."/>
            <person name="Spezio C."/>
            <person name="Bonetti A."/>
            <person name="Sandri C."/>
        </authorList>
    </citation>
    <scope>NUCLEOTIDE SEQUENCE [LARGE SCALE GENOMIC DNA]</scope>
    <source>
        <strain evidence="4">TRE1</strain>
    </source>
</reference>
<dbReference type="PANTHER" id="PTHR48107">
    <property type="entry name" value="NADPH-DEPENDENT ALDEHYDE REDUCTASE-LIKE PROTEIN, CHLOROPLASTIC-RELATED"/>
    <property type="match status" value="1"/>
</dbReference>
<dbReference type="InterPro" id="IPR002347">
    <property type="entry name" value="SDR_fam"/>
</dbReference>
<dbReference type="OrthoDB" id="9808187at2"/>
<gene>
    <name evidence="3" type="ORF">CS006_09045</name>
</gene>
<dbReference type="PROSITE" id="PS00061">
    <property type="entry name" value="ADH_SHORT"/>
    <property type="match status" value="1"/>
</dbReference>
<dbReference type="PANTHER" id="PTHR48107:SF7">
    <property type="entry name" value="RE15974P"/>
    <property type="match status" value="1"/>
</dbReference>
<dbReference type="PRINTS" id="PR00080">
    <property type="entry name" value="SDRFAMILY"/>
</dbReference>
<name>A0A2M9H7C0_9BIFI</name>
<dbReference type="PRINTS" id="PR00081">
    <property type="entry name" value="GDHRDH"/>
</dbReference>
<keyword evidence="2" id="KW-0560">Oxidoreductase</keyword>
<dbReference type="Gene3D" id="3.40.50.720">
    <property type="entry name" value="NAD(P)-binding Rossmann-like Domain"/>
    <property type="match status" value="1"/>
</dbReference>
<evidence type="ECO:0000313" key="4">
    <source>
        <dbReference type="Proteomes" id="UP000229095"/>
    </source>
</evidence>
<dbReference type="EMBL" id="PEBI01000004">
    <property type="protein sequence ID" value="PJM72697.1"/>
    <property type="molecule type" value="Genomic_DNA"/>
</dbReference>
<organism evidence="3 4">
    <name type="scientific">Bifidobacterium primatium</name>
    <dbReference type="NCBI Taxonomy" id="2045438"/>
    <lineage>
        <taxon>Bacteria</taxon>
        <taxon>Bacillati</taxon>
        <taxon>Actinomycetota</taxon>
        <taxon>Actinomycetes</taxon>
        <taxon>Bifidobacteriales</taxon>
        <taxon>Bifidobacteriaceae</taxon>
        <taxon>Bifidobacterium</taxon>
    </lineage>
</organism>